<keyword evidence="5" id="KW-0418">Kinase</keyword>
<dbReference type="GO" id="GO:0005886">
    <property type="term" value="C:plasma membrane"/>
    <property type="evidence" value="ECO:0007669"/>
    <property type="project" value="TreeGrafter"/>
</dbReference>
<organism evidence="9 10">
    <name type="scientific">Thermaurantimonas aggregans</name>
    <dbReference type="NCBI Taxonomy" id="2173829"/>
    <lineage>
        <taxon>Bacteria</taxon>
        <taxon>Pseudomonadati</taxon>
        <taxon>Bacteroidota</taxon>
        <taxon>Flavobacteriia</taxon>
        <taxon>Flavobacteriales</taxon>
        <taxon>Schleiferiaceae</taxon>
        <taxon>Thermaurantimonas</taxon>
    </lineage>
</organism>
<dbReference type="CDD" id="cd00082">
    <property type="entry name" value="HisKA"/>
    <property type="match status" value="1"/>
</dbReference>
<dbReference type="InterPro" id="IPR036097">
    <property type="entry name" value="HisK_dim/P_sf"/>
</dbReference>
<dbReference type="SUPFAM" id="SSF47384">
    <property type="entry name" value="Homodimeric domain of signal transducing histidine kinase"/>
    <property type="match status" value="1"/>
</dbReference>
<dbReference type="InterPro" id="IPR005467">
    <property type="entry name" value="His_kinase_dom"/>
</dbReference>
<dbReference type="GO" id="GO:0004721">
    <property type="term" value="F:phosphoprotein phosphatase activity"/>
    <property type="evidence" value="ECO:0007669"/>
    <property type="project" value="TreeGrafter"/>
</dbReference>
<keyword evidence="7" id="KW-0812">Transmembrane</keyword>
<evidence type="ECO:0000256" key="3">
    <source>
        <dbReference type="ARBA" id="ARBA00022553"/>
    </source>
</evidence>
<comment type="catalytic activity">
    <reaction evidence="1">
        <text>ATP + protein L-histidine = ADP + protein N-phospho-L-histidine.</text>
        <dbReference type="EC" id="2.7.13.3"/>
    </reaction>
</comment>
<keyword evidence="6" id="KW-0902">Two-component regulatory system</keyword>
<dbReference type="InterPro" id="IPR003594">
    <property type="entry name" value="HATPase_dom"/>
</dbReference>
<accession>A0A401XHX1</accession>
<dbReference type="InterPro" id="IPR036890">
    <property type="entry name" value="HATPase_C_sf"/>
</dbReference>
<evidence type="ECO:0000259" key="8">
    <source>
        <dbReference type="PROSITE" id="PS50109"/>
    </source>
</evidence>
<keyword evidence="7" id="KW-1133">Transmembrane helix</keyword>
<dbReference type="PANTHER" id="PTHR45453">
    <property type="entry name" value="PHOSPHATE REGULON SENSOR PROTEIN PHOR"/>
    <property type="match status" value="1"/>
</dbReference>
<dbReference type="Pfam" id="PF00512">
    <property type="entry name" value="HisKA"/>
    <property type="match status" value="1"/>
</dbReference>
<dbReference type="InterPro" id="IPR050351">
    <property type="entry name" value="BphY/WalK/GraS-like"/>
</dbReference>
<sequence>MNAALKLSETNLDRDVNEALNRVAEKIDNSEKFRKIIQKLNLQKSTDENELVESIDEVFENMPGTGQSGSEQLDKTDIAQSFNKSLKKFYQRRIQVVDSLVKELMMTDFFTFQSIDERLEGINLDSLIKSELAFKNINTPFEYGIYEKQQLTKIRSKNFDPARVEYKTMLLRYDVMSPPVWLFLYFPKKKSFLYKSVFWLIALTFFLILIIIITFYITVDQMLTQKEISRIKSDFINNMTHEFKTPIATIGLTTDLMSNPKVISDPERLMKYVNKIKEENKRMNQQVEIVLRLAQLDRKQLQLKLENFDLLEVTEEAIHHMKYIIESKNGNIRLINNASNTRIFGDKEHIKNVIINLLDNAIKYSPEILDIQIELFTPKPNEVSIAVKDKGIGMTPEVQKRVFDRFYRQTTGNIHDVKGHGLGLSYVQEIVKLHNGDIKVKSELNKGSIFTVTFKNN</sequence>
<evidence type="ECO:0000256" key="2">
    <source>
        <dbReference type="ARBA" id="ARBA00012438"/>
    </source>
</evidence>
<dbReference type="PROSITE" id="PS50109">
    <property type="entry name" value="HIS_KIN"/>
    <property type="match status" value="1"/>
</dbReference>
<keyword evidence="10" id="KW-1185">Reference proteome</keyword>
<evidence type="ECO:0000256" key="5">
    <source>
        <dbReference type="ARBA" id="ARBA00022777"/>
    </source>
</evidence>
<dbReference type="SMART" id="SM00388">
    <property type="entry name" value="HisKA"/>
    <property type="match status" value="1"/>
</dbReference>
<name>A0A401XHX1_9FLAO</name>
<dbReference type="SMART" id="SM00387">
    <property type="entry name" value="HATPase_c"/>
    <property type="match status" value="1"/>
</dbReference>
<evidence type="ECO:0000256" key="6">
    <source>
        <dbReference type="ARBA" id="ARBA00023012"/>
    </source>
</evidence>
<dbReference type="Gene3D" id="3.30.565.10">
    <property type="entry name" value="Histidine kinase-like ATPase, C-terminal domain"/>
    <property type="match status" value="1"/>
</dbReference>
<dbReference type="Gene3D" id="1.10.287.130">
    <property type="match status" value="1"/>
</dbReference>
<dbReference type="GO" id="GO:0016036">
    <property type="term" value="P:cellular response to phosphate starvation"/>
    <property type="evidence" value="ECO:0007669"/>
    <property type="project" value="TreeGrafter"/>
</dbReference>
<dbReference type="EC" id="2.7.13.3" evidence="2"/>
<evidence type="ECO:0000256" key="4">
    <source>
        <dbReference type="ARBA" id="ARBA00022679"/>
    </source>
</evidence>
<evidence type="ECO:0000313" key="9">
    <source>
        <dbReference type="EMBL" id="GCD76598.1"/>
    </source>
</evidence>
<keyword evidence="4" id="KW-0808">Transferase</keyword>
<dbReference type="PANTHER" id="PTHR45453:SF1">
    <property type="entry name" value="PHOSPHATE REGULON SENSOR PROTEIN PHOR"/>
    <property type="match status" value="1"/>
</dbReference>
<comment type="caution">
    <text evidence="9">The sequence shown here is derived from an EMBL/GenBank/DDBJ whole genome shotgun (WGS) entry which is preliminary data.</text>
</comment>
<dbReference type="GO" id="GO:0000155">
    <property type="term" value="F:phosphorelay sensor kinase activity"/>
    <property type="evidence" value="ECO:0007669"/>
    <property type="project" value="InterPro"/>
</dbReference>
<dbReference type="Pfam" id="PF02518">
    <property type="entry name" value="HATPase_c"/>
    <property type="match status" value="1"/>
</dbReference>
<dbReference type="InterPro" id="IPR003661">
    <property type="entry name" value="HisK_dim/P_dom"/>
</dbReference>
<feature type="transmembrane region" description="Helical" evidence="7">
    <location>
        <begin position="197"/>
        <end position="219"/>
    </location>
</feature>
<evidence type="ECO:0000256" key="7">
    <source>
        <dbReference type="SAM" id="Phobius"/>
    </source>
</evidence>
<dbReference type="FunFam" id="3.30.565.10:FF:000006">
    <property type="entry name" value="Sensor histidine kinase WalK"/>
    <property type="match status" value="1"/>
</dbReference>
<gene>
    <name evidence="9" type="ORF">JCM31826_00800</name>
</gene>
<dbReference type="AlphaFoldDB" id="A0A401XHX1"/>
<dbReference type="EMBL" id="BHZE01000001">
    <property type="protein sequence ID" value="GCD76598.1"/>
    <property type="molecule type" value="Genomic_DNA"/>
</dbReference>
<dbReference type="PRINTS" id="PR00344">
    <property type="entry name" value="BCTRLSENSOR"/>
</dbReference>
<protein>
    <recommendedName>
        <fullName evidence="2">histidine kinase</fullName>
        <ecNumber evidence="2">2.7.13.3</ecNumber>
    </recommendedName>
</protein>
<keyword evidence="7" id="KW-0472">Membrane</keyword>
<feature type="domain" description="Histidine kinase" evidence="8">
    <location>
        <begin position="238"/>
        <end position="457"/>
    </location>
</feature>
<evidence type="ECO:0000256" key="1">
    <source>
        <dbReference type="ARBA" id="ARBA00000085"/>
    </source>
</evidence>
<evidence type="ECO:0000313" key="10">
    <source>
        <dbReference type="Proteomes" id="UP000286715"/>
    </source>
</evidence>
<dbReference type="SUPFAM" id="SSF55874">
    <property type="entry name" value="ATPase domain of HSP90 chaperone/DNA topoisomerase II/histidine kinase"/>
    <property type="match status" value="1"/>
</dbReference>
<dbReference type="Proteomes" id="UP000286715">
    <property type="component" value="Unassembled WGS sequence"/>
</dbReference>
<keyword evidence="3" id="KW-0597">Phosphoprotein</keyword>
<dbReference type="InterPro" id="IPR004358">
    <property type="entry name" value="Sig_transdc_His_kin-like_C"/>
</dbReference>
<proteinExistence type="predicted"/>
<reference evidence="9 10" key="1">
    <citation type="submission" date="2018-11" db="EMBL/GenBank/DDBJ databases">
        <title>Schleiferia aggregans sp. nov., a moderately thermophilic heterotrophic bacterium isolated from microbial mats at a terrestrial hot spring.</title>
        <authorList>
            <person name="Iino T."/>
            <person name="Ohkuma M."/>
            <person name="Haruta S."/>
        </authorList>
    </citation>
    <scope>NUCLEOTIDE SEQUENCE [LARGE SCALE GENOMIC DNA]</scope>
    <source>
        <strain evidence="9 10">LA</strain>
    </source>
</reference>